<dbReference type="AlphaFoldDB" id="A0A078FH63"/>
<evidence type="ECO:0000256" key="1">
    <source>
        <dbReference type="SAM" id="MobiDB-lite"/>
    </source>
</evidence>
<dbReference type="STRING" id="3708.A0A078FH63"/>
<keyword evidence="4" id="KW-1185">Reference proteome</keyword>
<name>A0A078FH63_BRANA</name>
<proteinExistence type="predicted"/>
<feature type="region of interest" description="Disordered" evidence="1">
    <location>
        <begin position="1"/>
        <end position="20"/>
    </location>
</feature>
<organism evidence="3 4">
    <name type="scientific">Brassica napus</name>
    <name type="common">Rape</name>
    <dbReference type="NCBI Taxonomy" id="3708"/>
    <lineage>
        <taxon>Eukaryota</taxon>
        <taxon>Viridiplantae</taxon>
        <taxon>Streptophyta</taxon>
        <taxon>Embryophyta</taxon>
        <taxon>Tracheophyta</taxon>
        <taxon>Spermatophyta</taxon>
        <taxon>Magnoliopsida</taxon>
        <taxon>eudicotyledons</taxon>
        <taxon>Gunneridae</taxon>
        <taxon>Pentapetalae</taxon>
        <taxon>rosids</taxon>
        <taxon>malvids</taxon>
        <taxon>Brassicales</taxon>
        <taxon>Brassicaceae</taxon>
        <taxon>Brassiceae</taxon>
        <taxon>Brassica</taxon>
    </lineage>
</organism>
<evidence type="ECO:0000313" key="3">
    <source>
        <dbReference type="EMBL" id="CDY12354.1"/>
    </source>
</evidence>
<sequence length="119" mass="13888">MEGSSKNNKRKKIDEHMKKNKKRHVINNSINLNPEEKKICERTEKSGQESFGVFEFPWMKDSMISTSLDWSLPGSPFPFIDDGNDMFDGSSELRLPVKRFSNDMLEFEAFEFIWTSISD</sequence>
<gene>
    <name evidence="3" type="primary">BnaA06g19900D</name>
    <name evidence="2" type="ORF">DARMORV10_A06P22930.1</name>
    <name evidence="3" type="ORF">GSBRNA2T00061521001</name>
</gene>
<dbReference type="EMBL" id="HG994360">
    <property type="protein sequence ID" value="CAF2086034.1"/>
    <property type="molecule type" value="Genomic_DNA"/>
</dbReference>
<dbReference type="Proteomes" id="UP000028999">
    <property type="component" value="Unassembled WGS sequence"/>
</dbReference>
<dbReference type="EMBL" id="LK032020">
    <property type="protein sequence ID" value="CDY12354.1"/>
    <property type="molecule type" value="Genomic_DNA"/>
</dbReference>
<evidence type="ECO:0000313" key="2">
    <source>
        <dbReference type="EMBL" id="CAF2086034.1"/>
    </source>
</evidence>
<dbReference type="OMA" id="PWMKESM"/>
<reference evidence="2" key="3">
    <citation type="submission" date="2021-01" db="EMBL/GenBank/DDBJ databases">
        <authorList>
            <consortium name="Genoscope - CEA"/>
            <person name="William W."/>
        </authorList>
    </citation>
    <scope>NUCLEOTIDE SEQUENCE</scope>
</reference>
<reference evidence="3" key="2">
    <citation type="submission" date="2014-06" db="EMBL/GenBank/DDBJ databases">
        <authorList>
            <person name="Genoscope - CEA"/>
        </authorList>
    </citation>
    <scope>NUCLEOTIDE SEQUENCE</scope>
</reference>
<dbReference type="PaxDb" id="3708-A0A078FH63"/>
<protein>
    <submittedName>
        <fullName evidence="2">(rape) hypothetical protein</fullName>
    </submittedName>
    <submittedName>
        <fullName evidence="3">BnaA06g19900D protein</fullName>
    </submittedName>
</protein>
<dbReference type="Proteomes" id="UP001295469">
    <property type="component" value="Chromosome A06"/>
</dbReference>
<accession>A0A078FH63</accession>
<dbReference type="Gramene" id="CDY12354">
    <property type="protein sequence ID" value="CDY12354"/>
    <property type="gene ID" value="GSBRNA2T00061521001"/>
</dbReference>
<reference evidence="3 4" key="1">
    <citation type="journal article" date="2014" name="Science">
        <title>Plant genetics. Early allopolyploid evolution in the post-Neolithic Brassica napus oilseed genome.</title>
        <authorList>
            <person name="Chalhoub B."/>
            <person name="Denoeud F."/>
            <person name="Liu S."/>
            <person name="Parkin I.A."/>
            <person name="Tang H."/>
            <person name="Wang X."/>
            <person name="Chiquet J."/>
            <person name="Belcram H."/>
            <person name="Tong C."/>
            <person name="Samans B."/>
            <person name="Correa M."/>
            <person name="Da Silva C."/>
            <person name="Just J."/>
            <person name="Falentin C."/>
            <person name="Koh C.S."/>
            <person name="Le Clainche I."/>
            <person name="Bernard M."/>
            <person name="Bento P."/>
            <person name="Noel B."/>
            <person name="Labadie K."/>
            <person name="Alberti A."/>
            <person name="Charles M."/>
            <person name="Arnaud D."/>
            <person name="Guo H."/>
            <person name="Daviaud C."/>
            <person name="Alamery S."/>
            <person name="Jabbari K."/>
            <person name="Zhao M."/>
            <person name="Edger P.P."/>
            <person name="Chelaifa H."/>
            <person name="Tack D."/>
            <person name="Lassalle G."/>
            <person name="Mestiri I."/>
            <person name="Schnel N."/>
            <person name="Le Paslier M.C."/>
            <person name="Fan G."/>
            <person name="Renault V."/>
            <person name="Bayer P.E."/>
            <person name="Golicz A.A."/>
            <person name="Manoli S."/>
            <person name="Lee T.H."/>
            <person name="Thi V.H."/>
            <person name="Chalabi S."/>
            <person name="Hu Q."/>
            <person name="Fan C."/>
            <person name="Tollenaere R."/>
            <person name="Lu Y."/>
            <person name="Battail C."/>
            <person name="Shen J."/>
            <person name="Sidebottom C.H."/>
            <person name="Wang X."/>
            <person name="Canaguier A."/>
            <person name="Chauveau A."/>
            <person name="Berard A."/>
            <person name="Deniot G."/>
            <person name="Guan M."/>
            <person name="Liu Z."/>
            <person name="Sun F."/>
            <person name="Lim Y.P."/>
            <person name="Lyons E."/>
            <person name="Town C.D."/>
            <person name="Bancroft I."/>
            <person name="Wang X."/>
            <person name="Meng J."/>
            <person name="Ma J."/>
            <person name="Pires J.C."/>
            <person name="King G.J."/>
            <person name="Brunel D."/>
            <person name="Delourme R."/>
            <person name="Renard M."/>
            <person name="Aury J.M."/>
            <person name="Adams K.L."/>
            <person name="Batley J."/>
            <person name="Snowdon R.J."/>
            <person name="Tost J."/>
            <person name="Edwards D."/>
            <person name="Zhou Y."/>
            <person name="Hua W."/>
            <person name="Sharpe A.G."/>
            <person name="Paterson A.H."/>
            <person name="Guan C."/>
            <person name="Wincker P."/>
        </authorList>
    </citation>
    <scope>NUCLEOTIDE SEQUENCE [LARGE SCALE GENOMIC DNA]</scope>
    <source>
        <strain evidence="4">cv. Darmor-bzh</strain>
    </source>
</reference>
<evidence type="ECO:0000313" key="4">
    <source>
        <dbReference type="Proteomes" id="UP000028999"/>
    </source>
</evidence>